<dbReference type="InterPro" id="IPR035979">
    <property type="entry name" value="RBD_domain_sf"/>
</dbReference>
<keyword evidence="1" id="KW-0677">Repeat</keyword>
<dbReference type="InterPro" id="IPR012677">
    <property type="entry name" value="Nucleotide-bd_a/b_plait_sf"/>
</dbReference>
<evidence type="ECO:0000256" key="1">
    <source>
        <dbReference type="ARBA" id="ARBA00022737"/>
    </source>
</evidence>
<evidence type="ECO:0000259" key="5">
    <source>
        <dbReference type="PROSITE" id="PS50102"/>
    </source>
</evidence>
<accession>A0A6G1IG20</accession>
<feature type="compositionally biased region" description="Basic and acidic residues" evidence="4">
    <location>
        <begin position="546"/>
        <end position="557"/>
    </location>
</feature>
<dbReference type="AlphaFoldDB" id="A0A6G1IG20"/>
<evidence type="ECO:0000256" key="4">
    <source>
        <dbReference type="SAM" id="MobiDB-lite"/>
    </source>
</evidence>
<keyword evidence="2 3" id="KW-0694">RNA-binding</keyword>
<dbReference type="PROSITE" id="PS50102">
    <property type="entry name" value="RRM"/>
    <property type="match status" value="2"/>
</dbReference>
<dbReference type="SMART" id="SM00360">
    <property type="entry name" value="RRM"/>
    <property type="match status" value="2"/>
</dbReference>
<evidence type="ECO:0000313" key="6">
    <source>
        <dbReference type="EMBL" id="KAF2677152.1"/>
    </source>
</evidence>
<dbReference type="Pfam" id="PF00076">
    <property type="entry name" value="RRM_1"/>
    <property type="match status" value="2"/>
</dbReference>
<feature type="region of interest" description="Disordered" evidence="4">
    <location>
        <begin position="168"/>
        <end position="188"/>
    </location>
</feature>
<dbReference type="Proteomes" id="UP000799291">
    <property type="component" value="Unassembled WGS sequence"/>
</dbReference>
<feature type="domain" description="RRM" evidence="5">
    <location>
        <begin position="364"/>
        <end position="445"/>
    </location>
</feature>
<name>A0A6G1IG20_9PLEO</name>
<feature type="compositionally biased region" description="Polar residues" evidence="4">
    <location>
        <begin position="571"/>
        <end position="581"/>
    </location>
</feature>
<feature type="domain" description="RRM" evidence="5">
    <location>
        <begin position="276"/>
        <end position="349"/>
    </location>
</feature>
<evidence type="ECO:0000256" key="3">
    <source>
        <dbReference type="PROSITE-ProRule" id="PRU00176"/>
    </source>
</evidence>
<dbReference type="GO" id="GO:0003723">
    <property type="term" value="F:RNA binding"/>
    <property type="evidence" value="ECO:0007669"/>
    <property type="project" value="UniProtKB-UniRule"/>
</dbReference>
<gene>
    <name evidence="6" type="ORF">K458DRAFT_320436</name>
</gene>
<keyword evidence="7" id="KW-1185">Reference proteome</keyword>
<dbReference type="InterPro" id="IPR000504">
    <property type="entry name" value="RRM_dom"/>
</dbReference>
<dbReference type="Gene3D" id="3.30.70.330">
    <property type="match status" value="2"/>
</dbReference>
<proteinExistence type="predicted"/>
<dbReference type="OrthoDB" id="271725at2759"/>
<evidence type="ECO:0000313" key="7">
    <source>
        <dbReference type="Proteomes" id="UP000799291"/>
    </source>
</evidence>
<sequence length="581" mass="63722">MASNPRQNNYPTSAPGYKNQAMMGHYNQAVQGHGTTQYLQHRGLPMSPQHGENSMQNLTNSMAAMSVHGAYGTSKSAGSVMSGNSPEYGGLPLTQGQGLWVPNMYGVMAGTNQQQSTMGHSQGMYNHAGAFVPQANYQYGQAMMDNSPMAPGWASRVSSGDMPTLMTPRRDSVSSNENDIPGTPYTSGGMYRYGTSTAIMDRSPNGVYTNSATPSPSQLSQYQLMNPLQKQQSMPSLAPHILALLNQEPPIPRAIPAPSSPLKPLDRSLENKTGETNVYIRGLLPETTDEMLHMWGKRFGDIQSSKSIIDLKSNLCKGFGFIKYHNFEDAEDCIRGFHYLGYEVSFARESFYSKLKKFADDQNTNLYVSNIPKNMNEHELGAIFAPHKVCSSRILRDVAGNGRGVGFARFETRDVCEEVIKNFNNTPVSKAGGEEHLIQIRYSDTHEQKMLKQQTAAGRIFRAAEYEVGVAQARASSAGSDRYLAMSPVDENHANEFELFLQGQTNPNPYMPPSARYRQPWAPAIPSTLGMSRPVMQPLAHPNGLRAEDGGSEHAADIKTTPATPVKEEQASPTRRSGSDE</sequence>
<dbReference type="SUPFAM" id="SSF54928">
    <property type="entry name" value="RNA-binding domain, RBD"/>
    <property type="match status" value="2"/>
</dbReference>
<evidence type="ECO:0000256" key="2">
    <source>
        <dbReference type="ARBA" id="ARBA00022884"/>
    </source>
</evidence>
<dbReference type="EMBL" id="MU005625">
    <property type="protein sequence ID" value="KAF2677152.1"/>
    <property type="molecule type" value="Genomic_DNA"/>
</dbReference>
<protein>
    <recommendedName>
        <fullName evidence="5">RRM domain-containing protein</fullName>
    </recommendedName>
</protein>
<dbReference type="PANTHER" id="PTHR24012">
    <property type="entry name" value="RNA BINDING PROTEIN"/>
    <property type="match status" value="1"/>
</dbReference>
<organism evidence="6 7">
    <name type="scientific">Lentithecium fluviatile CBS 122367</name>
    <dbReference type="NCBI Taxonomy" id="1168545"/>
    <lineage>
        <taxon>Eukaryota</taxon>
        <taxon>Fungi</taxon>
        <taxon>Dikarya</taxon>
        <taxon>Ascomycota</taxon>
        <taxon>Pezizomycotina</taxon>
        <taxon>Dothideomycetes</taxon>
        <taxon>Pleosporomycetidae</taxon>
        <taxon>Pleosporales</taxon>
        <taxon>Massarineae</taxon>
        <taxon>Lentitheciaceae</taxon>
        <taxon>Lentithecium</taxon>
    </lineage>
</organism>
<feature type="region of interest" description="Disordered" evidence="4">
    <location>
        <begin position="528"/>
        <end position="581"/>
    </location>
</feature>
<reference evidence="6" key="1">
    <citation type="journal article" date="2020" name="Stud. Mycol.">
        <title>101 Dothideomycetes genomes: a test case for predicting lifestyles and emergence of pathogens.</title>
        <authorList>
            <person name="Haridas S."/>
            <person name="Albert R."/>
            <person name="Binder M."/>
            <person name="Bloem J."/>
            <person name="Labutti K."/>
            <person name="Salamov A."/>
            <person name="Andreopoulos B."/>
            <person name="Baker S."/>
            <person name="Barry K."/>
            <person name="Bills G."/>
            <person name="Bluhm B."/>
            <person name="Cannon C."/>
            <person name="Castanera R."/>
            <person name="Culley D."/>
            <person name="Daum C."/>
            <person name="Ezra D."/>
            <person name="Gonzalez J."/>
            <person name="Henrissat B."/>
            <person name="Kuo A."/>
            <person name="Liang C."/>
            <person name="Lipzen A."/>
            <person name="Lutzoni F."/>
            <person name="Magnuson J."/>
            <person name="Mondo S."/>
            <person name="Nolan M."/>
            <person name="Ohm R."/>
            <person name="Pangilinan J."/>
            <person name="Park H.-J."/>
            <person name="Ramirez L."/>
            <person name="Alfaro M."/>
            <person name="Sun H."/>
            <person name="Tritt A."/>
            <person name="Yoshinaga Y."/>
            <person name="Zwiers L.-H."/>
            <person name="Turgeon B."/>
            <person name="Goodwin S."/>
            <person name="Spatafora J."/>
            <person name="Crous P."/>
            <person name="Grigoriev I."/>
        </authorList>
    </citation>
    <scope>NUCLEOTIDE SEQUENCE</scope>
    <source>
        <strain evidence="6">CBS 122367</strain>
    </source>
</reference>